<dbReference type="OrthoDB" id="66546at2759"/>
<dbReference type="InterPro" id="IPR040457">
    <property type="entry name" value="GCP_C"/>
</dbReference>
<keyword evidence="3" id="KW-0963">Cytoplasm</keyword>
<comment type="subcellular location">
    <subcellularLocation>
        <location evidence="1">Cytoplasm</location>
        <location evidence="1">Cytoskeleton</location>
    </subcellularLocation>
</comment>
<dbReference type="GO" id="GO:0031122">
    <property type="term" value="P:cytoplasmic microtubule organization"/>
    <property type="evidence" value="ECO:0007669"/>
    <property type="project" value="TreeGrafter"/>
</dbReference>
<name>A0A369JFR0_HYPMA</name>
<evidence type="ECO:0000256" key="4">
    <source>
        <dbReference type="ARBA" id="ARBA00022701"/>
    </source>
</evidence>
<dbReference type="AlphaFoldDB" id="A0A369JFR0"/>
<dbReference type="PANTHER" id="PTHR19302:SF33">
    <property type="entry name" value="GAMMA-TUBULIN COMPLEX COMPONENT 5"/>
    <property type="match status" value="1"/>
</dbReference>
<dbReference type="GO" id="GO:0005874">
    <property type="term" value="C:microtubule"/>
    <property type="evidence" value="ECO:0007669"/>
    <property type="project" value="UniProtKB-KW"/>
</dbReference>
<dbReference type="GO" id="GO:0000278">
    <property type="term" value="P:mitotic cell cycle"/>
    <property type="evidence" value="ECO:0007669"/>
    <property type="project" value="TreeGrafter"/>
</dbReference>
<organism evidence="9 10">
    <name type="scientific">Hypsizygus marmoreus</name>
    <name type="common">White beech mushroom</name>
    <name type="synonym">Agaricus marmoreus</name>
    <dbReference type="NCBI Taxonomy" id="39966"/>
    <lineage>
        <taxon>Eukaryota</taxon>
        <taxon>Fungi</taxon>
        <taxon>Dikarya</taxon>
        <taxon>Basidiomycota</taxon>
        <taxon>Agaricomycotina</taxon>
        <taxon>Agaricomycetes</taxon>
        <taxon>Agaricomycetidae</taxon>
        <taxon>Agaricales</taxon>
        <taxon>Tricholomatineae</taxon>
        <taxon>Lyophyllaceae</taxon>
        <taxon>Hypsizygus</taxon>
    </lineage>
</organism>
<evidence type="ECO:0000259" key="7">
    <source>
        <dbReference type="Pfam" id="PF04130"/>
    </source>
</evidence>
<feature type="compositionally biased region" description="Acidic residues" evidence="6">
    <location>
        <begin position="256"/>
        <end position="271"/>
    </location>
</feature>
<feature type="region of interest" description="Disordered" evidence="6">
    <location>
        <begin position="1096"/>
        <end position="1128"/>
    </location>
</feature>
<dbReference type="InterPro" id="IPR007259">
    <property type="entry name" value="GCP"/>
</dbReference>
<accession>A0A369JFR0</accession>
<feature type="domain" description="Gamma tubulin complex component protein N-terminal" evidence="8">
    <location>
        <begin position="374"/>
        <end position="792"/>
    </location>
</feature>
<dbReference type="CDD" id="cd22572">
    <property type="entry name" value="GCP5_NTD"/>
    <property type="match status" value="1"/>
</dbReference>
<dbReference type="GO" id="GO:0043015">
    <property type="term" value="F:gamma-tubulin binding"/>
    <property type="evidence" value="ECO:0007669"/>
    <property type="project" value="InterPro"/>
</dbReference>
<dbReference type="InterPro" id="IPR041470">
    <property type="entry name" value="GCP_N"/>
</dbReference>
<feature type="compositionally biased region" description="Acidic residues" evidence="6">
    <location>
        <begin position="1101"/>
        <end position="1112"/>
    </location>
</feature>
<dbReference type="InterPro" id="IPR059169">
    <property type="entry name" value="GCP5_N_ext"/>
</dbReference>
<protein>
    <submittedName>
        <fullName evidence="9">Gamma-tubulin complex component 5</fullName>
    </submittedName>
</protein>
<dbReference type="InParanoid" id="A0A369JFR0"/>
<evidence type="ECO:0000259" key="8">
    <source>
        <dbReference type="Pfam" id="PF17681"/>
    </source>
</evidence>
<reference evidence="9" key="1">
    <citation type="submission" date="2018-04" db="EMBL/GenBank/DDBJ databases">
        <title>Whole genome sequencing of Hypsizygus marmoreus.</title>
        <authorList>
            <person name="Choi I.-G."/>
            <person name="Min B."/>
            <person name="Kim J.-G."/>
            <person name="Kim S."/>
            <person name="Oh Y.-L."/>
            <person name="Kong W.-S."/>
            <person name="Park H."/>
            <person name="Jeong J."/>
            <person name="Song E.-S."/>
        </authorList>
    </citation>
    <scope>NUCLEOTIDE SEQUENCE [LARGE SCALE GENOMIC DNA]</scope>
    <source>
        <strain evidence="9">51987-8</strain>
    </source>
</reference>
<keyword evidence="5" id="KW-0206">Cytoskeleton</keyword>
<evidence type="ECO:0000313" key="9">
    <source>
        <dbReference type="EMBL" id="RDB20020.1"/>
    </source>
</evidence>
<dbReference type="Pfam" id="PF04130">
    <property type="entry name" value="GCP_C_terminal"/>
    <property type="match status" value="1"/>
</dbReference>
<feature type="region of interest" description="Disordered" evidence="6">
    <location>
        <begin position="217"/>
        <end position="302"/>
    </location>
</feature>
<dbReference type="EMBL" id="LUEZ02000071">
    <property type="protein sequence ID" value="RDB20020.1"/>
    <property type="molecule type" value="Genomic_DNA"/>
</dbReference>
<feature type="compositionally biased region" description="Basic and acidic residues" evidence="6">
    <location>
        <begin position="219"/>
        <end position="243"/>
    </location>
</feature>
<comment type="similarity">
    <text evidence="2">Belongs to the TUBGCP family.</text>
</comment>
<dbReference type="Gene3D" id="1.20.120.1900">
    <property type="entry name" value="Gamma-tubulin complex, C-terminal domain"/>
    <property type="match status" value="1"/>
</dbReference>
<dbReference type="GO" id="GO:0000930">
    <property type="term" value="C:gamma-tubulin complex"/>
    <property type="evidence" value="ECO:0007669"/>
    <property type="project" value="TreeGrafter"/>
</dbReference>
<dbReference type="PANTHER" id="PTHR19302">
    <property type="entry name" value="GAMMA TUBULIN COMPLEX PROTEIN"/>
    <property type="match status" value="1"/>
</dbReference>
<keyword evidence="4" id="KW-0493">Microtubule</keyword>
<dbReference type="GO" id="GO:0000922">
    <property type="term" value="C:spindle pole"/>
    <property type="evidence" value="ECO:0007669"/>
    <property type="project" value="InterPro"/>
</dbReference>
<sequence length="1184" mass="131532">MLPSTSSSSSLAAPRSSSSLSTHRPPSSASSRPLSRLSAQSRQARSRLVPLAQNLVRQVTGLDDRRDAAEASDFREAVDFTVKNLEATTLNKGAVSVSMDVMDRQIQGHALKARINSRDELGKALETCYDDLKAQFEGENDLDQTFTKSHLPDHLQLLIKLSAVPTPATLAHASLYLHNRANPPLPPAPLTWADIVAEEPFEGEHWEGLYGLPAGFVRRPADKNKGAGQYDREKESERLDWDSRWSTPSLSPLNSDDLELDDDQDADDSFDDVSAGSDKGLDSGQNAGVSLKERGANRDPPHTYAHRREFEALQAKQYWREGWKGDVQEAKPFDMGDASTLGPTLSTLLRPREASSILTGFIQNEKYIDEENAVREILMAMQGRKNIMLEWNTNSASDEREEGAYTTTKSTPRLLHLSLGAQASIISSLGHTATTVQLLRHFVTVVFEDTQNQNLPQQQTTHIRPGKRKPEITRTREAFADAIDHEIRSLDKWSASREEAMCRAWGGGGGDDDAGLIISLLGTEKDLNDTFEQTFEVLLDVVREVYPTITTPSTRRTKPAAATTALLLDKLFERIQAHLERREHVTSAALLRVFAHTAEPVWGMMGKWLRDGMGLGVGVGTGDASGVWELDDEFFIESSGLGLGMMGLGLLDPEFWREGYTLREGVQVADDVAGDGDEGEFIGVEKRQKTIPLFLEHVAEPVLRAGKAIGLLRALGIPLSSITSADGSSEWRSFQELVGTSPPASSQQHGEETSQGMLFSVSIDNLSRMIYERLLPQCDAADTFLAHILIDECALWSHLESMESLYLMRRGDAMSHFTDVLFAKVLLYPSSAAHQFANHHANTVLQMDTQQSWGDFHFLNTAFRDVVEASSIVGGAKEWIQTPLVRLSYRGSKDKDKAIARTVKAIDGLVVEYAVPFPLTYIFQPASLATYGEVFVFLLQIRRAKGVLERILVRGEARAKKLRGELKVFYAMRSRLSWFINTLLNFLTTYVIHAQVLKFHEALHQAKSLDEMVKLHDDHLDKIQGRCLLKQNTSSLHRAILSILDMALHFSDVFVAFAGDTTTTLDVSRQSISMRRHRSRKQRRLRRNTIGFSIGLRDSQDTSDEDEDEDDFNAAADAPEPSFSMSTSMSYAEEGFQSRLDKMFSELDGLVRFLRRGVESLAGGTGEAAPAYGVLAFALEDWDN</sequence>
<dbReference type="InterPro" id="IPR042241">
    <property type="entry name" value="GCP_C_sf"/>
</dbReference>
<evidence type="ECO:0000256" key="5">
    <source>
        <dbReference type="ARBA" id="ARBA00023212"/>
    </source>
</evidence>
<feature type="domain" description="Gamma tubulin complex component C-terminal" evidence="7">
    <location>
        <begin position="795"/>
        <end position="1096"/>
    </location>
</feature>
<dbReference type="GO" id="GO:0051321">
    <property type="term" value="P:meiotic cell cycle"/>
    <property type="evidence" value="ECO:0007669"/>
    <property type="project" value="TreeGrafter"/>
</dbReference>
<dbReference type="GO" id="GO:0051011">
    <property type="term" value="F:microtubule minus-end binding"/>
    <property type="evidence" value="ECO:0007669"/>
    <property type="project" value="TreeGrafter"/>
</dbReference>
<dbReference type="Proteomes" id="UP000076154">
    <property type="component" value="Unassembled WGS sequence"/>
</dbReference>
<evidence type="ECO:0000313" key="10">
    <source>
        <dbReference type="Proteomes" id="UP000076154"/>
    </source>
</evidence>
<feature type="region of interest" description="Disordered" evidence="6">
    <location>
        <begin position="1"/>
        <end position="43"/>
    </location>
</feature>
<evidence type="ECO:0000256" key="3">
    <source>
        <dbReference type="ARBA" id="ARBA00022490"/>
    </source>
</evidence>
<proteinExistence type="inferred from homology"/>
<dbReference type="GO" id="GO:0005816">
    <property type="term" value="C:spindle pole body"/>
    <property type="evidence" value="ECO:0007669"/>
    <property type="project" value="UniProtKB-ARBA"/>
</dbReference>
<comment type="caution">
    <text evidence="9">The sequence shown here is derived from an EMBL/GenBank/DDBJ whole genome shotgun (WGS) entry which is preliminary data.</text>
</comment>
<dbReference type="GO" id="GO:0007020">
    <property type="term" value="P:microtubule nucleation"/>
    <property type="evidence" value="ECO:0007669"/>
    <property type="project" value="InterPro"/>
</dbReference>
<keyword evidence="10" id="KW-1185">Reference proteome</keyword>
<dbReference type="Pfam" id="PF17681">
    <property type="entry name" value="GCP_N_terminal"/>
    <property type="match status" value="1"/>
</dbReference>
<evidence type="ECO:0000256" key="1">
    <source>
        <dbReference type="ARBA" id="ARBA00004245"/>
    </source>
</evidence>
<evidence type="ECO:0000256" key="6">
    <source>
        <dbReference type="SAM" id="MobiDB-lite"/>
    </source>
</evidence>
<feature type="compositionally biased region" description="Basic and acidic residues" evidence="6">
    <location>
        <begin position="291"/>
        <end position="302"/>
    </location>
</feature>
<dbReference type="GO" id="GO:0051225">
    <property type="term" value="P:spindle assembly"/>
    <property type="evidence" value="ECO:0007669"/>
    <property type="project" value="TreeGrafter"/>
</dbReference>
<gene>
    <name evidence="9" type="primary">TUBGCP5</name>
    <name evidence="9" type="ORF">Hypma_012932</name>
</gene>
<dbReference type="STRING" id="39966.A0A369JFR0"/>
<evidence type="ECO:0000256" key="2">
    <source>
        <dbReference type="ARBA" id="ARBA00010337"/>
    </source>
</evidence>